<evidence type="ECO:0000313" key="2">
    <source>
        <dbReference type="Proteomes" id="UP000887013"/>
    </source>
</evidence>
<dbReference type="Pfam" id="PF03564">
    <property type="entry name" value="DUF1759"/>
    <property type="match status" value="1"/>
</dbReference>
<reference evidence="1" key="1">
    <citation type="submission" date="2020-08" db="EMBL/GenBank/DDBJ databases">
        <title>Multicomponent nature underlies the extraordinary mechanical properties of spider dragline silk.</title>
        <authorList>
            <person name="Kono N."/>
            <person name="Nakamura H."/>
            <person name="Mori M."/>
            <person name="Yoshida Y."/>
            <person name="Ohtoshi R."/>
            <person name="Malay A.D."/>
            <person name="Moran D.A.P."/>
            <person name="Tomita M."/>
            <person name="Numata K."/>
            <person name="Arakawa K."/>
        </authorList>
    </citation>
    <scope>NUCLEOTIDE SEQUENCE</scope>
</reference>
<dbReference type="OrthoDB" id="7444419at2759"/>
<dbReference type="EMBL" id="BMAW01048138">
    <property type="protein sequence ID" value="GFS64321.1"/>
    <property type="molecule type" value="Genomic_DNA"/>
</dbReference>
<organism evidence="1 2">
    <name type="scientific">Nephila pilipes</name>
    <name type="common">Giant wood spider</name>
    <name type="synonym">Nephila maculata</name>
    <dbReference type="NCBI Taxonomy" id="299642"/>
    <lineage>
        <taxon>Eukaryota</taxon>
        <taxon>Metazoa</taxon>
        <taxon>Ecdysozoa</taxon>
        <taxon>Arthropoda</taxon>
        <taxon>Chelicerata</taxon>
        <taxon>Arachnida</taxon>
        <taxon>Araneae</taxon>
        <taxon>Araneomorphae</taxon>
        <taxon>Entelegynae</taxon>
        <taxon>Araneoidea</taxon>
        <taxon>Nephilidae</taxon>
        <taxon>Nephila</taxon>
    </lineage>
</organism>
<dbReference type="InterPro" id="IPR005312">
    <property type="entry name" value="DUF1759"/>
</dbReference>
<accession>A0A8X6IXB6</accession>
<gene>
    <name evidence="1" type="primary">AVEN_98973_1</name>
    <name evidence="1" type="ORF">NPIL_691291</name>
</gene>
<dbReference type="Proteomes" id="UP000887013">
    <property type="component" value="Unassembled WGS sequence"/>
</dbReference>
<name>A0A8X6IXB6_NEPPI</name>
<sequence length="198" mass="22598">MHHVEITKLSNWKEANDPADISAFLSVLGKLQKFDDLKTRCFESATDEKMNGIQISLAELDSDMQELEIKFKTLFHTCQIKNSNDSIHRYNNTEKKCSNLIAEITLPVLSGKIDESSLLKIQFQSLIEDSKNLSEIKALCFLRAALKGEVKNIEISDDTCQALFKGLDERYANERLIVDNHIKNIINYNKLTQESTKD</sequence>
<evidence type="ECO:0000313" key="1">
    <source>
        <dbReference type="EMBL" id="GFS64321.1"/>
    </source>
</evidence>
<proteinExistence type="predicted"/>
<comment type="caution">
    <text evidence="1">The sequence shown here is derived from an EMBL/GenBank/DDBJ whole genome shotgun (WGS) entry which is preliminary data.</text>
</comment>
<protein>
    <submittedName>
        <fullName evidence="1">Integrase catalytic domain-containing protein</fullName>
    </submittedName>
</protein>
<keyword evidence="2" id="KW-1185">Reference proteome</keyword>
<dbReference type="AlphaFoldDB" id="A0A8X6IXB6"/>